<organism evidence="2 3">
    <name type="scientific">Senna tora</name>
    <dbReference type="NCBI Taxonomy" id="362788"/>
    <lineage>
        <taxon>Eukaryota</taxon>
        <taxon>Viridiplantae</taxon>
        <taxon>Streptophyta</taxon>
        <taxon>Embryophyta</taxon>
        <taxon>Tracheophyta</taxon>
        <taxon>Spermatophyta</taxon>
        <taxon>Magnoliopsida</taxon>
        <taxon>eudicotyledons</taxon>
        <taxon>Gunneridae</taxon>
        <taxon>Pentapetalae</taxon>
        <taxon>rosids</taxon>
        <taxon>fabids</taxon>
        <taxon>Fabales</taxon>
        <taxon>Fabaceae</taxon>
        <taxon>Caesalpinioideae</taxon>
        <taxon>Cassia clade</taxon>
        <taxon>Senna</taxon>
    </lineage>
</organism>
<proteinExistence type="predicted"/>
<evidence type="ECO:0000313" key="2">
    <source>
        <dbReference type="EMBL" id="KAF7827171.1"/>
    </source>
</evidence>
<keyword evidence="3" id="KW-1185">Reference proteome</keyword>
<evidence type="ECO:0000256" key="1">
    <source>
        <dbReference type="SAM" id="MobiDB-lite"/>
    </source>
</evidence>
<dbReference type="AlphaFoldDB" id="A0A834TUV6"/>
<feature type="compositionally biased region" description="Basic and acidic residues" evidence="1">
    <location>
        <begin position="11"/>
        <end position="20"/>
    </location>
</feature>
<name>A0A834TUV6_9FABA</name>
<evidence type="ECO:0000313" key="3">
    <source>
        <dbReference type="Proteomes" id="UP000634136"/>
    </source>
</evidence>
<feature type="region of interest" description="Disordered" evidence="1">
    <location>
        <begin position="1"/>
        <end position="20"/>
    </location>
</feature>
<accession>A0A834TUV6</accession>
<dbReference type="Proteomes" id="UP000634136">
    <property type="component" value="Unassembled WGS sequence"/>
</dbReference>
<protein>
    <submittedName>
        <fullName evidence="2">Uncharacterized protein</fullName>
    </submittedName>
</protein>
<sequence length="20" mass="2118">MARKVGSTIGKVKETGLSRV</sequence>
<reference evidence="2" key="1">
    <citation type="submission" date="2020-09" db="EMBL/GenBank/DDBJ databases">
        <title>Genome-Enabled Discovery of Anthraquinone Biosynthesis in Senna tora.</title>
        <authorList>
            <person name="Kang S.-H."/>
            <person name="Pandey R.P."/>
            <person name="Lee C.-M."/>
            <person name="Sim J.-S."/>
            <person name="Jeong J.-T."/>
            <person name="Choi B.-S."/>
            <person name="Jung M."/>
            <person name="Ginzburg D."/>
            <person name="Zhao K."/>
            <person name="Won S.Y."/>
            <person name="Oh T.-J."/>
            <person name="Yu Y."/>
            <person name="Kim N.-H."/>
            <person name="Lee O.R."/>
            <person name="Lee T.-H."/>
            <person name="Bashyal P."/>
            <person name="Kim T.-S."/>
            <person name="Lee W.-H."/>
            <person name="Kawkins C."/>
            <person name="Kim C.-K."/>
            <person name="Kim J.S."/>
            <person name="Ahn B.O."/>
            <person name="Rhee S.Y."/>
            <person name="Sohng J.K."/>
        </authorList>
    </citation>
    <scope>NUCLEOTIDE SEQUENCE</scope>
    <source>
        <tissue evidence="2">Leaf</tissue>
    </source>
</reference>
<comment type="caution">
    <text evidence="2">The sequence shown here is derived from an EMBL/GenBank/DDBJ whole genome shotgun (WGS) entry which is preliminary data.</text>
</comment>
<gene>
    <name evidence="2" type="ORF">G2W53_018335</name>
</gene>
<dbReference type="EMBL" id="JAAIUW010000006">
    <property type="protein sequence ID" value="KAF7827171.1"/>
    <property type="molecule type" value="Genomic_DNA"/>
</dbReference>